<sequence>MALFWCDSLGFLEEGRAAMEVLIGRKEGIEDKNERCNPTGAEIETFAALIEEERLQSNSSSYIFLTSEMTGHEEEEQSHNSSESSSPPSLGSLTYWT</sequence>
<evidence type="ECO:0000313" key="2">
    <source>
        <dbReference type="EMBL" id="KAK7850935.1"/>
    </source>
</evidence>
<name>A0AAW0LI17_QUESU</name>
<proteinExistence type="predicted"/>
<evidence type="ECO:0000313" key="3">
    <source>
        <dbReference type="Proteomes" id="UP000237347"/>
    </source>
</evidence>
<organism evidence="2 3">
    <name type="scientific">Quercus suber</name>
    <name type="common">Cork oak</name>
    <dbReference type="NCBI Taxonomy" id="58331"/>
    <lineage>
        <taxon>Eukaryota</taxon>
        <taxon>Viridiplantae</taxon>
        <taxon>Streptophyta</taxon>
        <taxon>Embryophyta</taxon>
        <taxon>Tracheophyta</taxon>
        <taxon>Spermatophyta</taxon>
        <taxon>Magnoliopsida</taxon>
        <taxon>eudicotyledons</taxon>
        <taxon>Gunneridae</taxon>
        <taxon>Pentapetalae</taxon>
        <taxon>rosids</taxon>
        <taxon>fabids</taxon>
        <taxon>Fagales</taxon>
        <taxon>Fagaceae</taxon>
        <taxon>Quercus</taxon>
    </lineage>
</organism>
<dbReference type="EMBL" id="PKMF04000093">
    <property type="protein sequence ID" value="KAK7850935.1"/>
    <property type="molecule type" value="Genomic_DNA"/>
</dbReference>
<feature type="compositionally biased region" description="Low complexity" evidence="1">
    <location>
        <begin position="79"/>
        <end position="97"/>
    </location>
</feature>
<dbReference type="AlphaFoldDB" id="A0AAW0LI17"/>
<dbReference type="Proteomes" id="UP000237347">
    <property type="component" value="Unassembled WGS sequence"/>
</dbReference>
<feature type="region of interest" description="Disordered" evidence="1">
    <location>
        <begin position="67"/>
        <end position="97"/>
    </location>
</feature>
<evidence type="ECO:0000256" key="1">
    <source>
        <dbReference type="SAM" id="MobiDB-lite"/>
    </source>
</evidence>
<accession>A0AAW0LI17</accession>
<protein>
    <submittedName>
        <fullName evidence="2">Uncharacterized protein</fullName>
    </submittedName>
</protein>
<gene>
    <name evidence="2" type="ORF">CFP56_043285</name>
</gene>
<comment type="caution">
    <text evidence="2">The sequence shown here is derived from an EMBL/GenBank/DDBJ whole genome shotgun (WGS) entry which is preliminary data.</text>
</comment>
<keyword evidence="3" id="KW-1185">Reference proteome</keyword>
<reference evidence="2 3" key="1">
    <citation type="journal article" date="2018" name="Sci. Data">
        <title>The draft genome sequence of cork oak.</title>
        <authorList>
            <person name="Ramos A.M."/>
            <person name="Usie A."/>
            <person name="Barbosa P."/>
            <person name="Barros P.M."/>
            <person name="Capote T."/>
            <person name="Chaves I."/>
            <person name="Simoes F."/>
            <person name="Abreu I."/>
            <person name="Carrasquinho I."/>
            <person name="Faro C."/>
            <person name="Guimaraes J.B."/>
            <person name="Mendonca D."/>
            <person name="Nobrega F."/>
            <person name="Rodrigues L."/>
            <person name="Saibo N.J.M."/>
            <person name="Varela M.C."/>
            <person name="Egas C."/>
            <person name="Matos J."/>
            <person name="Miguel C.M."/>
            <person name="Oliveira M.M."/>
            <person name="Ricardo C.P."/>
            <person name="Goncalves S."/>
        </authorList>
    </citation>
    <scope>NUCLEOTIDE SEQUENCE [LARGE SCALE GENOMIC DNA]</scope>
    <source>
        <strain evidence="3">cv. HL8</strain>
    </source>
</reference>